<sequence>MQSDKGFAYSKTLKLIGIGLFSTFLLIAIVNNLMTSTGLVLLLLGTFFLVVSLLGSLIFPDTETVEISENGIIVFGADEPIEIKTEEILRIANHTSFANQSWNSVDFYKIEMKKNAVNKSPVFFKASSAESRSFVKALKTKWVKSNGRQQDIKSHRV</sequence>
<dbReference type="RefSeq" id="WP_258543742.1">
    <property type="nucleotide sequence ID" value="NZ_OU015584.1"/>
</dbReference>
<evidence type="ECO:0008006" key="4">
    <source>
        <dbReference type="Google" id="ProtNLM"/>
    </source>
</evidence>
<evidence type="ECO:0000313" key="3">
    <source>
        <dbReference type="Proteomes" id="UP000683507"/>
    </source>
</evidence>
<keyword evidence="1" id="KW-0472">Membrane</keyword>
<reference evidence="2" key="1">
    <citation type="submission" date="2021-04" db="EMBL/GenBank/DDBJ databases">
        <authorList>
            <person name="Rodrigo-Torres L."/>
            <person name="Arahal R. D."/>
            <person name="Lucena T."/>
        </authorList>
    </citation>
    <scope>NUCLEOTIDE SEQUENCE</scope>
    <source>
        <strain evidence="2">AS29M-1</strain>
    </source>
</reference>
<dbReference type="KEGG" id="ptan:CRYO30217_03571"/>
<evidence type="ECO:0000256" key="1">
    <source>
        <dbReference type="SAM" id="Phobius"/>
    </source>
</evidence>
<name>A0A916JQQ9_9FLAO</name>
<organism evidence="2 3">
    <name type="scientific">Parvicella tangerina</name>
    <dbReference type="NCBI Taxonomy" id="2829795"/>
    <lineage>
        <taxon>Bacteria</taxon>
        <taxon>Pseudomonadati</taxon>
        <taxon>Bacteroidota</taxon>
        <taxon>Flavobacteriia</taxon>
        <taxon>Flavobacteriales</taxon>
        <taxon>Parvicellaceae</taxon>
        <taxon>Parvicella</taxon>
    </lineage>
</organism>
<dbReference type="EMBL" id="OU015584">
    <property type="protein sequence ID" value="CAG5087754.1"/>
    <property type="molecule type" value="Genomic_DNA"/>
</dbReference>
<proteinExistence type="predicted"/>
<dbReference type="Proteomes" id="UP000683507">
    <property type="component" value="Chromosome"/>
</dbReference>
<accession>A0A916JQQ9</accession>
<gene>
    <name evidence="2" type="ORF">CRYO30217_03571</name>
</gene>
<keyword evidence="1" id="KW-1133">Transmembrane helix</keyword>
<dbReference type="AlphaFoldDB" id="A0A916JQQ9"/>
<keyword evidence="3" id="KW-1185">Reference proteome</keyword>
<feature type="transmembrane region" description="Helical" evidence="1">
    <location>
        <begin position="12"/>
        <end position="33"/>
    </location>
</feature>
<protein>
    <recommendedName>
        <fullName evidence="4">YcxB family protein</fullName>
    </recommendedName>
</protein>
<evidence type="ECO:0000313" key="2">
    <source>
        <dbReference type="EMBL" id="CAG5087754.1"/>
    </source>
</evidence>
<feature type="transmembrane region" description="Helical" evidence="1">
    <location>
        <begin position="39"/>
        <end position="59"/>
    </location>
</feature>
<keyword evidence="1" id="KW-0812">Transmembrane</keyword>